<protein>
    <submittedName>
        <fullName evidence="1">Uncharacterized protein</fullName>
    </submittedName>
</protein>
<reference evidence="1" key="1">
    <citation type="submission" date="2022-04" db="EMBL/GenBank/DDBJ databases">
        <title>Chromosome-scale genome assembly of Holotrichia oblita Faldermann.</title>
        <authorList>
            <person name="Rongchong L."/>
        </authorList>
    </citation>
    <scope>NUCLEOTIDE SEQUENCE</scope>
    <source>
        <strain evidence="1">81SQS9</strain>
    </source>
</reference>
<sequence>MSREWFSKWWILTKEQLAELQKYDQFIKNTSKITRSRVMANYLVSGLYVKYCMIVQEMDSCLDQMAQVQKSVTMRKLMDAAVTRLRELKELLKEIDLSEIHYVDGSLIESKLIPYDIEILNPSLIFPRPEHIQQMWERIQKGERLFTPPTPPPTPPPEKVDSLERLLQGTPSESKPEEKPPEEKPPEQEPEKQQEPPPEQEHPKEEKKHKKKPVKKFVLEPKVLTEEEVEFMKKKEERNAIVKLIQSHERARQARLYVMDRRRVKAKLTDRSTPKKETPPDPEIMNKAATEFQKLYRGYTARKDIQRRELARRYLIGMVSPSWRSHEEIDKVQKTIERRREIVRQHIRDFIEANITEKDRVMRVVAPGLMEDIGDEIREWFYQWYIRARCFDKIPPPEKGGTVLIVRCETFTPEEYLVEVERKRREKEQNKGKDKAKLEAEKKKKEAEKKKQEQEKKAKEKEAKLKAKKKKITEFEFKFQDSPANKNVEHVMNECKRLWSARKDEDNPEDNVYIDLVIEQQCYEMQLEVRAKVDEMMRIELDLLNEALAFDKAKGKKRKGKKGKNKGKKGKGKKGKRGKKNKDMTGNRSTEDLFQELVDNGIIHTYPVTHLSEFRGDMSYSNWEKRNDEYDPPAALGDIRQAITLTCILPIGVEHMLKRPRSVLIAGPRKSGKHLLANAIFTETKCVLFDLSPPILAGKYDGKKNMKLLVHLINKMSRLLQPSVIFIDGAEKPFYKKVPAAEKKEEPKKMGKQLFKGIVKTIKPEDRVLVLGITRQPWAAKAAGLKKAFEKVILIPRTDYGSAYLYLYELLMRYHGVNRNIEISCLAKLAVNYPMGILKEIVETLMQPRRIMQLSYKPLHQMELYNLMIKHKEGPVSDKDHKKFVKWYNKTPLGKQKAALMKIVEKRREMEAAQAEKQKKKK</sequence>
<name>A0ACB9TLV0_HOLOL</name>
<evidence type="ECO:0000313" key="1">
    <source>
        <dbReference type="EMBL" id="KAI4467650.1"/>
    </source>
</evidence>
<comment type="caution">
    <text evidence="1">The sequence shown here is derived from an EMBL/GenBank/DDBJ whole genome shotgun (WGS) entry which is preliminary data.</text>
</comment>
<dbReference type="EMBL" id="CM043016">
    <property type="protein sequence ID" value="KAI4467650.1"/>
    <property type="molecule type" value="Genomic_DNA"/>
</dbReference>
<dbReference type="Proteomes" id="UP001056778">
    <property type="component" value="Chromosome 2"/>
</dbReference>
<accession>A0ACB9TLV0</accession>
<evidence type="ECO:0000313" key="2">
    <source>
        <dbReference type="Proteomes" id="UP001056778"/>
    </source>
</evidence>
<organism evidence="1 2">
    <name type="scientific">Holotrichia oblita</name>
    <name type="common">Chafer beetle</name>
    <dbReference type="NCBI Taxonomy" id="644536"/>
    <lineage>
        <taxon>Eukaryota</taxon>
        <taxon>Metazoa</taxon>
        <taxon>Ecdysozoa</taxon>
        <taxon>Arthropoda</taxon>
        <taxon>Hexapoda</taxon>
        <taxon>Insecta</taxon>
        <taxon>Pterygota</taxon>
        <taxon>Neoptera</taxon>
        <taxon>Endopterygota</taxon>
        <taxon>Coleoptera</taxon>
        <taxon>Polyphaga</taxon>
        <taxon>Scarabaeiformia</taxon>
        <taxon>Scarabaeidae</taxon>
        <taxon>Melolonthinae</taxon>
        <taxon>Holotrichia</taxon>
    </lineage>
</organism>
<keyword evidence="2" id="KW-1185">Reference proteome</keyword>
<proteinExistence type="predicted"/>
<gene>
    <name evidence="1" type="ORF">MML48_2g00000914</name>
</gene>